<organism evidence="1 2">
    <name type="scientific">Pleurodeles waltl</name>
    <name type="common">Iberian ribbed newt</name>
    <dbReference type="NCBI Taxonomy" id="8319"/>
    <lineage>
        <taxon>Eukaryota</taxon>
        <taxon>Metazoa</taxon>
        <taxon>Chordata</taxon>
        <taxon>Craniata</taxon>
        <taxon>Vertebrata</taxon>
        <taxon>Euteleostomi</taxon>
        <taxon>Amphibia</taxon>
        <taxon>Batrachia</taxon>
        <taxon>Caudata</taxon>
        <taxon>Salamandroidea</taxon>
        <taxon>Salamandridae</taxon>
        <taxon>Pleurodelinae</taxon>
        <taxon>Pleurodeles</taxon>
    </lineage>
</organism>
<evidence type="ECO:0000313" key="2">
    <source>
        <dbReference type="Proteomes" id="UP001066276"/>
    </source>
</evidence>
<feature type="non-terminal residue" evidence="1">
    <location>
        <position position="61"/>
    </location>
</feature>
<sequence>MCTSVRTSPKYNYIPSMELLYQHISEKLAKTNLYEHRRVTKVQAETSEEIVCQVPQNEHIL</sequence>
<comment type="caution">
    <text evidence="1">The sequence shown here is derived from an EMBL/GenBank/DDBJ whole genome shotgun (WGS) entry which is preliminary data.</text>
</comment>
<accession>A0AAV7L4N5</accession>
<protein>
    <submittedName>
        <fullName evidence="1">Uncharacterized protein</fullName>
    </submittedName>
</protein>
<gene>
    <name evidence="1" type="ORF">NDU88_006757</name>
</gene>
<dbReference type="AlphaFoldDB" id="A0AAV7L4N5"/>
<evidence type="ECO:0000313" key="1">
    <source>
        <dbReference type="EMBL" id="KAJ1086641.1"/>
    </source>
</evidence>
<dbReference type="Proteomes" id="UP001066276">
    <property type="component" value="Chromosome 12"/>
</dbReference>
<keyword evidence="2" id="KW-1185">Reference proteome</keyword>
<proteinExistence type="predicted"/>
<name>A0AAV7L4N5_PLEWA</name>
<dbReference type="EMBL" id="JANPWB010000016">
    <property type="protein sequence ID" value="KAJ1086641.1"/>
    <property type="molecule type" value="Genomic_DNA"/>
</dbReference>
<reference evidence="1" key="1">
    <citation type="journal article" date="2022" name="bioRxiv">
        <title>Sequencing and chromosome-scale assembly of the giantPleurodeles waltlgenome.</title>
        <authorList>
            <person name="Brown T."/>
            <person name="Elewa A."/>
            <person name="Iarovenko S."/>
            <person name="Subramanian E."/>
            <person name="Araus A.J."/>
            <person name="Petzold A."/>
            <person name="Susuki M."/>
            <person name="Suzuki K.-i.T."/>
            <person name="Hayashi T."/>
            <person name="Toyoda A."/>
            <person name="Oliveira C."/>
            <person name="Osipova E."/>
            <person name="Leigh N.D."/>
            <person name="Simon A."/>
            <person name="Yun M.H."/>
        </authorList>
    </citation>
    <scope>NUCLEOTIDE SEQUENCE</scope>
    <source>
        <strain evidence="1">20211129_DDA</strain>
        <tissue evidence="1">Liver</tissue>
    </source>
</reference>